<name>A0A840Y8R5_9PROT</name>
<evidence type="ECO:0000256" key="3">
    <source>
        <dbReference type="ARBA" id="ARBA00022723"/>
    </source>
</evidence>
<protein>
    <submittedName>
        <fullName evidence="9">Cytochrome c556</fullName>
    </submittedName>
</protein>
<keyword evidence="1" id="KW-0813">Transport</keyword>
<organism evidence="9 10">
    <name type="scientific">Muricoccus pecuniae</name>
    <dbReference type="NCBI Taxonomy" id="693023"/>
    <lineage>
        <taxon>Bacteria</taxon>
        <taxon>Pseudomonadati</taxon>
        <taxon>Pseudomonadota</taxon>
        <taxon>Alphaproteobacteria</taxon>
        <taxon>Acetobacterales</taxon>
        <taxon>Roseomonadaceae</taxon>
        <taxon>Muricoccus</taxon>
    </lineage>
</organism>
<dbReference type="GO" id="GO:0005506">
    <property type="term" value="F:iron ion binding"/>
    <property type="evidence" value="ECO:0007669"/>
    <property type="project" value="InterPro"/>
</dbReference>
<evidence type="ECO:0000256" key="2">
    <source>
        <dbReference type="ARBA" id="ARBA00022617"/>
    </source>
</evidence>
<evidence type="ECO:0000313" key="10">
    <source>
        <dbReference type="Proteomes" id="UP000580654"/>
    </source>
</evidence>
<dbReference type="AlphaFoldDB" id="A0A840Y8R5"/>
<dbReference type="GO" id="GO:0022900">
    <property type="term" value="P:electron transport chain"/>
    <property type="evidence" value="ECO:0007669"/>
    <property type="project" value="InterPro"/>
</dbReference>
<gene>
    <name evidence="9" type="ORF">FHS87_000786</name>
</gene>
<evidence type="ECO:0000313" key="9">
    <source>
        <dbReference type="EMBL" id="MBB5692767.1"/>
    </source>
</evidence>
<keyword evidence="3 6" id="KW-0479">Metal-binding</keyword>
<dbReference type="Proteomes" id="UP000580654">
    <property type="component" value="Unassembled WGS sequence"/>
</dbReference>
<feature type="binding site" description="covalent" evidence="7">
    <location>
        <position position="137"/>
    </location>
    <ligand>
        <name>heme c</name>
        <dbReference type="ChEBI" id="CHEBI:61717"/>
    </ligand>
</feature>
<evidence type="ECO:0000256" key="4">
    <source>
        <dbReference type="ARBA" id="ARBA00022982"/>
    </source>
</evidence>
<feature type="binding site" description="covalent" evidence="7">
    <location>
        <position position="134"/>
    </location>
    <ligand>
        <name>heme c</name>
        <dbReference type="ChEBI" id="CHEBI:61717"/>
    </ligand>
</feature>
<feature type="binding site" description="axial binding residue" evidence="6">
    <location>
        <position position="138"/>
    </location>
    <ligand>
        <name>heme c</name>
        <dbReference type="ChEBI" id="CHEBI:61717"/>
    </ligand>
    <ligandPart>
        <name>Fe</name>
        <dbReference type="ChEBI" id="CHEBI:18248"/>
    </ligandPart>
</feature>
<dbReference type="GO" id="GO:0020037">
    <property type="term" value="F:heme binding"/>
    <property type="evidence" value="ECO:0007669"/>
    <property type="project" value="InterPro"/>
</dbReference>
<sequence>MRQILLSAAALAAMLAAGAALAQTDPVTARKEGLKRMQANLEAIGNVAKDGGDTREVAPRAEEMVTFFRGFPALFPQGSDGNGSRALPAVWSDRDGFERASANAVTAAEALRTAAASGDAAATGAAVRNMGGTCGACHRNYRGR</sequence>
<keyword evidence="4" id="KW-0249">Electron transport</keyword>
<dbReference type="PRINTS" id="PR00608">
    <property type="entry name" value="CYTCHROMECII"/>
</dbReference>
<dbReference type="InterPro" id="IPR015984">
    <property type="entry name" value="Cyt_c_prime_subgr"/>
</dbReference>
<dbReference type="RefSeq" id="WP_184514115.1">
    <property type="nucleotide sequence ID" value="NZ_JACIJD010000003.1"/>
</dbReference>
<dbReference type="InterPro" id="IPR012127">
    <property type="entry name" value="Cyt_c_prime"/>
</dbReference>
<dbReference type="SUPFAM" id="SSF47175">
    <property type="entry name" value="Cytochromes"/>
    <property type="match status" value="1"/>
</dbReference>
<dbReference type="PROSITE" id="PS51009">
    <property type="entry name" value="CYTCII"/>
    <property type="match status" value="1"/>
</dbReference>
<keyword evidence="5 6" id="KW-0408">Iron</keyword>
<keyword evidence="2 7" id="KW-0349">Heme</keyword>
<accession>A0A840Y8R5</accession>
<keyword evidence="10" id="KW-1185">Reference proteome</keyword>
<dbReference type="EMBL" id="JACIJD010000003">
    <property type="protein sequence ID" value="MBB5692767.1"/>
    <property type="molecule type" value="Genomic_DNA"/>
</dbReference>
<evidence type="ECO:0000256" key="7">
    <source>
        <dbReference type="PIRSR" id="PIRSR000027-2"/>
    </source>
</evidence>
<dbReference type="Gene3D" id="1.20.120.10">
    <property type="entry name" value="Cytochrome c/b562"/>
    <property type="match status" value="1"/>
</dbReference>
<evidence type="ECO:0000256" key="5">
    <source>
        <dbReference type="ARBA" id="ARBA00023004"/>
    </source>
</evidence>
<comment type="PTM">
    <text evidence="7">Binds 1 heme group per subunit.</text>
</comment>
<dbReference type="InterPro" id="IPR002321">
    <property type="entry name" value="Cyt_c_II"/>
</dbReference>
<comment type="caution">
    <text evidence="9">The sequence shown here is derived from an EMBL/GenBank/DDBJ whole genome shotgun (WGS) entry which is preliminary data.</text>
</comment>
<dbReference type="GO" id="GO:0009055">
    <property type="term" value="F:electron transfer activity"/>
    <property type="evidence" value="ECO:0007669"/>
    <property type="project" value="InterPro"/>
</dbReference>
<dbReference type="GO" id="GO:0042597">
    <property type="term" value="C:periplasmic space"/>
    <property type="evidence" value="ECO:0007669"/>
    <property type="project" value="InterPro"/>
</dbReference>
<proteinExistence type="predicted"/>
<dbReference type="Pfam" id="PF01322">
    <property type="entry name" value="Cytochrom_C_2"/>
    <property type="match status" value="1"/>
</dbReference>
<evidence type="ECO:0000256" key="6">
    <source>
        <dbReference type="PIRSR" id="PIRSR000027-1"/>
    </source>
</evidence>
<evidence type="ECO:0000256" key="1">
    <source>
        <dbReference type="ARBA" id="ARBA00022448"/>
    </source>
</evidence>
<dbReference type="PIRSF" id="PIRSF000027">
    <property type="entry name" value="Cytc_c_prime"/>
    <property type="match status" value="1"/>
</dbReference>
<dbReference type="InterPro" id="IPR010980">
    <property type="entry name" value="Cyt_c/b562"/>
</dbReference>
<reference evidence="9 10" key="1">
    <citation type="submission" date="2020-08" db="EMBL/GenBank/DDBJ databases">
        <title>Genomic Encyclopedia of Type Strains, Phase IV (KMG-IV): sequencing the most valuable type-strain genomes for metagenomic binning, comparative biology and taxonomic classification.</title>
        <authorList>
            <person name="Goeker M."/>
        </authorList>
    </citation>
    <scope>NUCLEOTIDE SEQUENCE [LARGE SCALE GENOMIC DNA]</scope>
    <source>
        <strain evidence="9 10">DSM 25622</strain>
    </source>
</reference>
<feature type="chain" id="PRO_5032528607" evidence="8">
    <location>
        <begin position="23"/>
        <end position="144"/>
    </location>
</feature>
<feature type="signal peptide" evidence="8">
    <location>
        <begin position="1"/>
        <end position="22"/>
    </location>
</feature>
<evidence type="ECO:0000256" key="8">
    <source>
        <dbReference type="SAM" id="SignalP"/>
    </source>
</evidence>
<keyword evidence="8" id="KW-0732">Signal</keyword>